<evidence type="ECO:0000313" key="2">
    <source>
        <dbReference type="EMBL" id="MFC7614763.1"/>
    </source>
</evidence>
<evidence type="ECO:0000313" key="3">
    <source>
        <dbReference type="Proteomes" id="UP001596512"/>
    </source>
</evidence>
<proteinExistence type="predicted"/>
<dbReference type="InterPro" id="IPR025438">
    <property type="entry name" value="DUF4180"/>
</dbReference>
<protein>
    <submittedName>
        <fullName evidence="2">DUF4180 domain-containing protein</fullName>
    </submittedName>
</protein>
<dbReference type="Pfam" id="PF13788">
    <property type="entry name" value="DUF4180"/>
    <property type="match status" value="1"/>
</dbReference>
<dbReference type="Proteomes" id="UP001596512">
    <property type="component" value="Unassembled WGS sequence"/>
</dbReference>
<name>A0ABW2TQE4_9PSEU</name>
<dbReference type="EMBL" id="JBHTEY010000004">
    <property type="protein sequence ID" value="MFC7614763.1"/>
    <property type="molecule type" value="Genomic_DNA"/>
</dbReference>
<comment type="caution">
    <text evidence="2">The sequence shown here is derived from an EMBL/GenBank/DDBJ whole genome shotgun (WGS) entry which is preliminary data.</text>
</comment>
<gene>
    <name evidence="2" type="ORF">ACFQV2_15775</name>
</gene>
<evidence type="ECO:0000259" key="1">
    <source>
        <dbReference type="Pfam" id="PF13788"/>
    </source>
</evidence>
<organism evidence="2 3">
    <name type="scientific">Actinokineospora soli</name>
    <dbReference type="NCBI Taxonomy" id="1048753"/>
    <lineage>
        <taxon>Bacteria</taxon>
        <taxon>Bacillati</taxon>
        <taxon>Actinomycetota</taxon>
        <taxon>Actinomycetes</taxon>
        <taxon>Pseudonocardiales</taxon>
        <taxon>Pseudonocardiaceae</taxon>
        <taxon>Actinokineospora</taxon>
    </lineage>
</organism>
<sequence length="77" mass="8526">MALPVSRLAPEFFDLSTRVAGEMLQKLVNYRLSVAIVGDIDEHVARSSALADFVRESNRGKHVWFVPDVASLAERLG</sequence>
<keyword evidence="3" id="KW-1185">Reference proteome</keyword>
<reference evidence="3" key="1">
    <citation type="journal article" date="2019" name="Int. J. Syst. Evol. Microbiol.">
        <title>The Global Catalogue of Microorganisms (GCM) 10K type strain sequencing project: providing services to taxonomists for standard genome sequencing and annotation.</title>
        <authorList>
            <consortium name="The Broad Institute Genomics Platform"/>
            <consortium name="The Broad Institute Genome Sequencing Center for Infectious Disease"/>
            <person name="Wu L."/>
            <person name="Ma J."/>
        </authorList>
    </citation>
    <scope>NUCLEOTIDE SEQUENCE [LARGE SCALE GENOMIC DNA]</scope>
    <source>
        <strain evidence="3">JCM 17695</strain>
    </source>
</reference>
<accession>A0ABW2TQE4</accession>
<feature type="domain" description="DUF4180" evidence="1">
    <location>
        <begin position="1"/>
        <end position="76"/>
    </location>
</feature>